<sequence>MEEVADLLSIHLITLKGNFFKAELFCGKLYNLTTMHHRLLPLTNSSCLICRGTHACVNLSASSHVIYASVYTVPSGFVNHRSPPLSLTVEAGIAGLLRMSLCLLCILKKLELHCTASAKNMKKKTWGAKNASHSLLKRQGGRRENPRFYLRN</sequence>
<dbReference type="AlphaFoldDB" id="A0A8X6IDE1"/>
<evidence type="ECO:0000313" key="2">
    <source>
        <dbReference type="EMBL" id="GFS40601.1"/>
    </source>
</evidence>
<organism evidence="2 3">
    <name type="scientific">Trichonephila inaurata madagascariensis</name>
    <dbReference type="NCBI Taxonomy" id="2747483"/>
    <lineage>
        <taxon>Eukaryota</taxon>
        <taxon>Metazoa</taxon>
        <taxon>Ecdysozoa</taxon>
        <taxon>Arthropoda</taxon>
        <taxon>Chelicerata</taxon>
        <taxon>Arachnida</taxon>
        <taxon>Araneae</taxon>
        <taxon>Araneomorphae</taxon>
        <taxon>Entelegynae</taxon>
        <taxon>Araneoidea</taxon>
        <taxon>Nephilidae</taxon>
        <taxon>Trichonephila</taxon>
        <taxon>Trichonephila inaurata</taxon>
    </lineage>
</organism>
<gene>
    <name evidence="2" type="ORF">TNIN_144351</name>
</gene>
<dbReference type="Proteomes" id="UP000886998">
    <property type="component" value="Unassembled WGS sequence"/>
</dbReference>
<evidence type="ECO:0000313" key="3">
    <source>
        <dbReference type="Proteomes" id="UP000886998"/>
    </source>
</evidence>
<name>A0A8X6IDE1_9ARAC</name>
<feature type="region of interest" description="Disordered" evidence="1">
    <location>
        <begin position="129"/>
        <end position="152"/>
    </location>
</feature>
<proteinExistence type="predicted"/>
<reference evidence="2" key="1">
    <citation type="submission" date="2020-08" db="EMBL/GenBank/DDBJ databases">
        <title>Multicomponent nature underlies the extraordinary mechanical properties of spider dragline silk.</title>
        <authorList>
            <person name="Kono N."/>
            <person name="Nakamura H."/>
            <person name="Mori M."/>
            <person name="Yoshida Y."/>
            <person name="Ohtoshi R."/>
            <person name="Malay A.D."/>
            <person name="Moran D.A.P."/>
            <person name="Tomita M."/>
            <person name="Numata K."/>
            <person name="Arakawa K."/>
        </authorList>
    </citation>
    <scope>NUCLEOTIDE SEQUENCE</scope>
</reference>
<comment type="caution">
    <text evidence="2">The sequence shown here is derived from an EMBL/GenBank/DDBJ whole genome shotgun (WGS) entry which is preliminary data.</text>
</comment>
<protein>
    <submittedName>
        <fullName evidence="2">Uncharacterized protein</fullName>
    </submittedName>
</protein>
<accession>A0A8X6IDE1</accession>
<evidence type="ECO:0000256" key="1">
    <source>
        <dbReference type="SAM" id="MobiDB-lite"/>
    </source>
</evidence>
<dbReference type="EMBL" id="BMAV01025332">
    <property type="protein sequence ID" value="GFS40601.1"/>
    <property type="molecule type" value="Genomic_DNA"/>
</dbReference>
<keyword evidence="3" id="KW-1185">Reference proteome</keyword>